<accession>M2N683</accession>
<organism evidence="5 6">
    <name type="scientific">Baudoinia panamericana (strain UAMH 10762)</name>
    <name type="common">Angels' share fungus</name>
    <name type="synonym">Baudoinia compniacensis (strain UAMH 10762)</name>
    <dbReference type="NCBI Taxonomy" id="717646"/>
    <lineage>
        <taxon>Eukaryota</taxon>
        <taxon>Fungi</taxon>
        <taxon>Dikarya</taxon>
        <taxon>Ascomycota</taxon>
        <taxon>Pezizomycotina</taxon>
        <taxon>Dothideomycetes</taxon>
        <taxon>Dothideomycetidae</taxon>
        <taxon>Mycosphaerellales</taxon>
        <taxon>Teratosphaeriaceae</taxon>
        <taxon>Baudoinia</taxon>
    </lineage>
</organism>
<dbReference type="CDD" id="cd02440">
    <property type="entry name" value="AdoMet_MTases"/>
    <property type="match status" value="1"/>
</dbReference>
<dbReference type="PANTHER" id="PTHR12176">
    <property type="entry name" value="SAM-DEPENDENT METHYLTRANSFERASE SUPERFAMILY PROTEIN"/>
    <property type="match status" value="1"/>
</dbReference>
<keyword evidence="3" id="KW-0808">Transferase</keyword>
<evidence type="ECO:0000313" key="5">
    <source>
        <dbReference type="EMBL" id="EMC94295.1"/>
    </source>
</evidence>
<dbReference type="InterPro" id="IPR013216">
    <property type="entry name" value="Methyltransf_11"/>
</dbReference>
<evidence type="ECO:0000256" key="1">
    <source>
        <dbReference type="ARBA" id="ARBA00008361"/>
    </source>
</evidence>
<evidence type="ECO:0000256" key="2">
    <source>
        <dbReference type="ARBA" id="ARBA00022603"/>
    </source>
</evidence>
<dbReference type="GO" id="GO:0032259">
    <property type="term" value="P:methylation"/>
    <property type="evidence" value="ECO:0007669"/>
    <property type="project" value="UniProtKB-KW"/>
</dbReference>
<dbReference type="Proteomes" id="UP000011761">
    <property type="component" value="Unassembled WGS sequence"/>
</dbReference>
<dbReference type="InterPro" id="IPR051419">
    <property type="entry name" value="Lys/N-term_MeTrsfase_sf"/>
</dbReference>
<dbReference type="KEGG" id="bcom:BAUCODRAFT_150480"/>
<keyword evidence="6" id="KW-1185">Reference proteome</keyword>
<dbReference type="OMA" id="HWAVMDA"/>
<dbReference type="SUPFAM" id="SSF53335">
    <property type="entry name" value="S-adenosyl-L-methionine-dependent methyltransferases"/>
    <property type="match status" value="1"/>
</dbReference>
<dbReference type="Pfam" id="PF08241">
    <property type="entry name" value="Methyltransf_11"/>
    <property type="match status" value="1"/>
</dbReference>
<dbReference type="OrthoDB" id="411785at2759"/>
<reference evidence="5 6" key="1">
    <citation type="journal article" date="2012" name="PLoS Pathog.">
        <title>Diverse lifestyles and strategies of plant pathogenesis encoded in the genomes of eighteen Dothideomycetes fungi.</title>
        <authorList>
            <person name="Ohm R.A."/>
            <person name="Feau N."/>
            <person name="Henrissat B."/>
            <person name="Schoch C.L."/>
            <person name="Horwitz B.A."/>
            <person name="Barry K.W."/>
            <person name="Condon B.J."/>
            <person name="Copeland A.C."/>
            <person name="Dhillon B."/>
            <person name="Glaser F."/>
            <person name="Hesse C.N."/>
            <person name="Kosti I."/>
            <person name="LaButti K."/>
            <person name="Lindquist E.A."/>
            <person name="Lucas S."/>
            <person name="Salamov A.A."/>
            <person name="Bradshaw R.E."/>
            <person name="Ciuffetti L."/>
            <person name="Hamelin R.C."/>
            <person name="Kema G.H.J."/>
            <person name="Lawrence C."/>
            <person name="Scott J.A."/>
            <person name="Spatafora J.W."/>
            <person name="Turgeon B.G."/>
            <person name="de Wit P.J.G.M."/>
            <person name="Zhong S."/>
            <person name="Goodwin S.B."/>
            <person name="Grigoriev I.V."/>
        </authorList>
    </citation>
    <scope>NUCLEOTIDE SEQUENCE [LARGE SCALE GENOMIC DNA]</scope>
    <source>
        <strain evidence="5 6">UAMH 10762</strain>
    </source>
</reference>
<name>M2N683_BAUPA</name>
<dbReference type="Gene3D" id="3.40.50.150">
    <property type="entry name" value="Vaccinia Virus protein VP39"/>
    <property type="match status" value="1"/>
</dbReference>
<dbReference type="PANTHER" id="PTHR12176:SF80">
    <property type="entry name" value="EEF1A LYSINE METHYLTRANSFERASE 4"/>
    <property type="match status" value="1"/>
</dbReference>
<dbReference type="GO" id="GO:0008757">
    <property type="term" value="F:S-adenosylmethionine-dependent methyltransferase activity"/>
    <property type="evidence" value="ECO:0007669"/>
    <property type="project" value="InterPro"/>
</dbReference>
<gene>
    <name evidence="5" type="ORF">BAUCODRAFT_150480</name>
</gene>
<dbReference type="HOGENOM" id="CLU_065920_2_2_1"/>
<dbReference type="InterPro" id="IPR029063">
    <property type="entry name" value="SAM-dependent_MTases_sf"/>
</dbReference>
<evidence type="ECO:0000256" key="3">
    <source>
        <dbReference type="ARBA" id="ARBA00022679"/>
    </source>
</evidence>
<feature type="domain" description="Methyltransferase type 11" evidence="4">
    <location>
        <begin position="72"/>
        <end position="174"/>
    </location>
</feature>
<proteinExistence type="inferred from homology"/>
<dbReference type="GeneID" id="19109058"/>
<dbReference type="RefSeq" id="XP_007679128.1">
    <property type="nucleotide sequence ID" value="XM_007680938.1"/>
</dbReference>
<protein>
    <recommendedName>
        <fullName evidence="4">Methyltransferase type 11 domain-containing protein</fullName>
    </recommendedName>
</protein>
<dbReference type="AlphaFoldDB" id="M2N683"/>
<evidence type="ECO:0000313" key="6">
    <source>
        <dbReference type="Proteomes" id="UP000011761"/>
    </source>
</evidence>
<dbReference type="EMBL" id="KB445559">
    <property type="protein sequence ID" value="EMC94295.1"/>
    <property type="molecule type" value="Genomic_DNA"/>
</dbReference>
<evidence type="ECO:0000259" key="4">
    <source>
        <dbReference type="Pfam" id="PF08241"/>
    </source>
</evidence>
<dbReference type="eggNOG" id="KOG2352">
    <property type="taxonomic scope" value="Eukaryota"/>
</dbReference>
<comment type="similarity">
    <text evidence="1">Belongs to the methyltransferase superfamily.</text>
</comment>
<keyword evidence="2" id="KW-0489">Methyltransferase</keyword>
<dbReference type="STRING" id="717646.M2N683"/>
<sequence length="220" mass="25173">MDILYQLDRISAVEPKMVKDSLEELSHPEYWDMRYGLDNDDAKAFDWLRHFEKIRPFMTKHLPSASAGPSILHLGSGNSTLPADLEQLGYDRQTAVDFSAVVVANMQAQHPSITWETMDIRHLTFSDASFDVCIDKATLDAMLYGSLWDPPNDVKTNVKAYVDEVARALKPGGLWLYITWRQPHFIKPLITREGVWSLEVETLSDGPGMFEYFGFVMRKR</sequence>